<gene>
    <name evidence="2" type="ORF">THTE_0691</name>
</gene>
<dbReference type="Proteomes" id="UP000215086">
    <property type="component" value="Chromosome"/>
</dbReference>
<evidence type="ECO:0000313" key="3">
    <source>
        <dbReference type="Proteomes" id="UP000215086"/>
    </source>
</evidence>
<name>A0A286RBF8_9BACT</name>
<feature type="region of interest" description="Disordered" evidence="1">
    <location>
        <begin position="1"/>
        <end position="46"/>
    </location>
</feature>
<evidence type="ECO:0000256" key="1">
    <source>
        <dbReference type="SAM" id="MobiDB-lite"/>
    </source>
</evidence>
<accession>A0A286RBF8</accession>
<keyword evidence="3" id="KW-1185">Reference proteome</keyword>
<feature type="compositionally biased region" description="Basic and acidic residues" evidence="1">
    <location>
        <begin position="34"/>
        <end position="46"/>
    </location>
</feature>
<dbReference type="KEGG" id="ttf:THTE_0691"/>
<proteinExistence type="predicted"/>
<dbReference type="EMBL" id="CP018477">
    <property type="protein sequence ID" value="ASV73293.1"/>
    <property type="molecule type" value="Genomic_DNA"/>
</dbReference>
<organism evidence="2 3">
    <name type="scientific">Thermogutta terrifontis</name>
    <dbReference type="NCBI Taxonomy" id="1331910"/>
    <lineage>
        <taxon>Bacteria</taxon>
        <taxon>Pseudomonadati</taxon>
        <taxon>Planctomycetota</taxon>
        <taxon>Planctomycetia</taxon>
        <taxon>Pirellulales</taxon>
        <taxon>Thermoguttaceae</taxon>
        <taxon>Thermogutta</taxon>
    </lineage>
</organism>
<evidence type="ECO:0000313" key="2">
    <source>
        <dbReference type="EMBL" id="ASV73293.1"/>
    </source>
</evidence>
<dbReference type="AlphaFoldDB" id="A0A286RBF8"/>
<sequence>MECGALAPLSPQDFSPRRTGMDDQTLNGGPDKWVPPEKGRDKHMPPKQVLPEEARGLHIISTQIRAGVPVPFVPQKTVNRVAKRLIFHETLGTPIMMRAGGNFLVATLSHEYVFREYGFSIWNPEDQIGVVVTEQRGSSWQSSLSGSRKQFKS</sequence>
<protein>
    <submittedName>
        <fullName evidence="2">Uncharacterized protein</fullName>
    </submittedName>
</protein>
<reference evidence="2 3" key="1">
    <citation type="journal article" name="Front. Microbiol.">
        <title>Sugar Metabolism of the First Thermophilic Planctomycete Thermogutta terrifontis: Comparative Genomic and Transcriptomic Approaches.</title>
        <authorList>
            <person name="Elcheninov A.G."/>
            <person name="Menzel P."/>
            <person name="Gudbergsdottir S.R."/>
            <person name="Slesarev A.I."/>
            <person name="Kadnikov V.V."/>
            <person name="Krogh A."/>
            <person name="Bonch-Osmolovskaya E.A."/>
            <person name="Peng X."/>
            <person name="Kublanov I.V."/>
        </authorList>
    </citation>
    <scope>NUCLEOTIDE SEQUENCE [LARGE SCALE GENOMIC DNA]</scope>
    <source>
        <strain evidence="2 3">R1</strain>
    </source>
</reference>